<sequence length="355" mass="36433">MMAALIAGPASAQVNPNSPAEKACKARYDDIFGNLNSNRPDKRRISDEEIDWALNYEQVHKAGRPCSEADKPQQQASASTRQDTQPVRMVEAGGTGNAMEGQKAYNSGDFATARAKYQAGCLTDGNAVACTNLGAMASTGKGGAKDLPLARRVHKIGCAKGIAEACEHYGSMLKNGSGGPQDFAGAIAPLTTACNAKKATSCYDLGASYFYGRVGNGPDYAKARQYMAKACPGYAADGCYALALLQRDGKGGAVDLAGAARAFAQSCEAGKSDGCLEYGVAQYSGAGISADLAGARSSFGKACNTGNAGACMNAAMMARDGQGGTRDPAAAKRYFNLGCKLGIQDGCKLAGQVGA</sequence>
<evidence type="ECO:0000256" key="1">
    <source>
        <dbReference type="ARBA" id="ARBA00008486"/>
    </source>
</evidence>
<accession>A0ABX7KCE6</accession>
<gene>
    <name evidence="4" type="ORF">IDJ81_00580</name>
</gene>
<dbReference type="SUPFAM" id="SSF81901">
    <property type="entry name" value="HCP-like"/>
    <property type="match status" value="2"/>
</dbReference>
<dbReference type="SMART" id="SM00671">
    <property type="entry name" value="SEL1"/>
    <property type="match status" value="6"/>
</dbReference>
<keyword evidence="2" id="KW-0677">Repeat</keyword>
<organism evidence="4 5">
    <name type="scientific">Tsuneonella flava</name>
    <dbReference type="NCBI Taxonomy" id="2055955"/>
    <lineage>
        <taxon>Bacteria</taxon>
        <taxon>Pseudomonadati</taxon>
        <taxon>Pseudomonadota</taxon>
        <taxon>Alphaproteobacteria</taxon>
        <taxon>Sphingomonadales</taxon>
        <taxon>Erythrobacteraceae</taxon>
        <taxon>Tsuneonella</taxon>
    </lineage>
</organism>
<dbReference type="PANTHER" id="PTHR13891:SF1">
    <property type="entry name" value="CYTOCHROME C OXIDASE ASSEMBLY FACTOR 7"/>
    <property type="match status" value="1"/>
</dbReference>
<feature type="region of interest" description="Disordered" evidence="3">
    <location>
        <begin position="63"/>
        <end position="87"/>
    </location>
</feature>
<dbReference type="InterPro" id="IPR011990">
    <property type="entry name" value="TPR-like_helical_dom_sf"/>
</dbReference>
<keyword evidence="5" id="KW-1185">Reference proteome</keyword>
<feature type="compositionally biased region" description="Polar residues" evidence="3">
    <location>
        <begin position="72"/>
        <end position="85"/>
    </location>
</feature>
<comment type="similarity">
    <text evidence="1">Belongs to the hcp beta-lactamase family.</text>
</comment>
<evidence type="ECO:0000313" key="4">
    <source>
        <dbReference type="EMBL" id="QSB45936.1"/>
    </source>
</evidence>
<reference evidence="4 5" key="1">
    <citation type="submission" date="2020-09" db="EMBL/GenBank/DDBJ databases">
        <title>Complete genome sequence of altererythrobacter flavus SS-21NJ, isolated from Dongying oil sludge in Shandong province.</title>
        <authorList>
            <person name="Sun S."/>
            <person name="Zhang Z."/>
        </authorList>
    </citation>
    <scope>NUCLEOTIDE SEQUENCE [LARGE SCALE GENOMIC DNA]</scope>
    <source>
        <strain evidence="4 5">SS-21NJ</strain>
    </source>
</reference>
<dbReference type="InterPro" id="IPR006597">
    <property type="entry name" value="Sel1-like"/>
</dbReference>
<dbReference type="Proteomes" id="UP000663637">
    <property type="component" value="Chromosome"/>
</dbReference>
<evidence type="ECO:0000256" key="3">
    <source>
        <dbReference type="SAM" id="MobiDB-lite"/>
    </source>
</evidence>
<protein>
    <submittedName>
        <fullName evidence="4">Sel1 repeat family protein</fullName>
    </submittedName>
</protein>
<dbReference type="EMBL" id="CP061510">
    <property type="protein sequence ID" value="QSB45936.1"/>
    <property type="molecule type" value="Genomic_DNA"/>
</dbReference>
<dbReference type="PANTHER" id="PTHR13891">
    <property type="entry name" value="CYTOCHROME C OXIDASE ASSEMBLY FACTOR 7"/>
    <property type="match status" value="1"/>
</dbReference>
<dbReference type="InterPro" id="IPR040239">
    <property type="entry name" value="HcpB-like"/>
</dbReference>
<dbReference type="Gene3D" id="1.25.40.10">
    <property type="entry name" value="Tetratricopeptide repeat domain"/>
    <property type="match status" value="1"/>
</dbReference>
<proteinExistence type="inferred from homology"/>
<evidence type="ECO:0000256" key="2">
    <source>
        <dbReference type="ARBA" id="ARBA00022737"/>
    </source>
</evidence>
<evidence type="ECO:0000313" key="5">
    <source>
        <dbReference type="Proteomes" id="UP000663637"/>
    </source>
</evidence>
<name>A0ABX7KCE6_9SPHN</name>
<dbReference type="Pfam" id="PF08238">
    <property type="entry name" value="Sel1"/>
    <property type="match status" value="5"/>
</dbReference>